<dbReference type="VEuPathDB" id="MicrosporidiaDB:HERIO_2319"/>
<dbReference type="AlphaFoldDB" id="A0A1X0QF12"/>
<keyword evidence="3" id="KW-1185">Reference proteome</keyword>
<evidence type="ECO:0000313" key="4">
    <source>
        <dbReference type="Proteomes" id="UP000192501"/>
    </source>
</evidence>
<proteinExistence type="predicted"/>
<organism evidence="2 4">
    <name type="scientific">Hepatospora eriocheir</name>
    <dbReference type="NCBI Taxonomy" id="1081669"/>
    <lineage>
        <taxon>Eukaryota</taxon>
        <taxon>Fungi</taxon>
        <taxon>Fungi incertae sedis</taxon>
        <taxon>Microsporidia</taxon>
        <taxon>Hepatosporidae</taxon>
        <taxon>Hepatospora</taxon>
    </lineage>
</organism>
<evidence type="ECO:0000313" key="2">
    <source>
        <dbReference type="EMBL" id="ORD98359.1"/>
    </source>
</evidence>
<evidence type="ECO:0000313" key="3">
    <source>
        <dbReference type="Proteomes" id="UP000192356"/>
    </source>
</evidence>
<dbReference type="Proteomes" id="UP000192501">
    <property type="component" value="Unassembled WGS sequence"/>
</dbReference>
<reference evidence="3 4" key="1">
    <citation type="journal article" date="2017" name="Environ. Microbiol.">
        <title>Decay of the glycolytic pathway and adaptation to intranuclear parasitism within Enterocytozoonidae microsporidia.</title>
        <authorList>
            <person name="Wiredu Boakye D."/>
            <person name="Jaroenlak P."/>
            <person name="Prachumwat A."/>
            <person name="Williams T.A."/>
            <person name="Bateman K.S."/>
            <person name="Itsathitphaisarn O."/>
            <person name="Sritunyalucksana K."/>
            <person name="Paszkiewicz K.H."/>
            <person name="Moore K.A."/>
            <person name="Stentiford G.D."/>
            <person name="Williams B.A."/>
        </authorList>
    </citation>
    <scope>NUCLEOTIDE SEQUENCE [LARGE SCALE GENOMIC DNA]</scope>
    <source>
        <strain evidence="4">canceri</strain>
        <strain evidence="2">Canceri</strain>
        <strain evidence="1 3">GB1</strain>
    </source>
</reference>
<protein>
    <submittedName>
        <fullName evidence="2">Uncharacterized protein</fullName>
    </submittedName>
</protein>
<dbReference type="EMBL" id="LTAI01000762">
    <property type="protein sequence ID" value="ORD98359.1"/>
    <property type="molecule type" value="Genomic_DNA"/>
</dbReference>
<evidence type="ECO:0000313" key="1">
    <source>
        <dbReference type="EMBL" id="ORD95664.1"/>
    </source>
</evidence>
<dbReference type="EMBL" id="LVKB01000222">
    <property type="protein sequence ID" value="ORD95664.1"/>
    <property type="molecule type" value="Genomic_DNA"/>
</dbReference>
<comment type="caution">
    <text evidence="2">The sequence shown here is derived from an EMBL/GenBank/DDBJ whole genome shotgun (WGS) entry which is preliminary data.</text>
</comment>
<dbReference type="VEuPathDB" id="MicrosporidiaDB:A0H76_2649"/>
<name>A0A1X0QF12_9MICR</name>
<gene>
    <name evidence="2" type="ORF">A0H76_2649</name>
    <name evidence="1" type="ORF">HERIO_2319</name>
</gene>
<sequence length="68" mass="8139">MGKHYSNFLKGRVIALKIQILRINKYQKNLISHYRLLNLSFQNILIIILQIVKFVQVNFQRLTEVIIK</sequence>
<dbReference type="Proteomes" id="UP000192356">
    <property type="component" value="Unassembled WGS sequence"/>
</dbReference>
<accession>A0A1X0QF12</accession>